<keyword evidence="1" id="KW-0812">Transmembrane</keyword>
<proteinExistence type="predicted"/>
<sequence>MAIANSAAEPVAALTPAQRHELEEAGRRAKKIRRAATVAAFNGWSMAILAVLSAPFAIGSLVGLVIAAGLGALAWNELRGRSRLLQFDPLAPALLGWNQLGLLALVSGYCVWQILTTLFGGSAIAAEIQANPELRELLGSGEEFEAFLRPRVVMFYGLVIALSVAAQGVNAWYYFSRRKHVEAYLRETP</sequence>
<keyword evidence="1" id="KW-0472">Membrane</keyword>
<name>A0A518K4I3_9BACT</name>
<dbReference type="Proteomes" id="UP000316426">
    <property type="component" value="Chromosome"/>
</dbReference>
<keyword evidence="1" id="KW-1133">Transmembrane helix</keyword>
<protein>
    <submittedName>
        <fullName evidence="2">Uncharacterized protein</fullName>
    </submittedName>
</protein>
<evidence type="ECO:0000313" key="2">
    <source>
        <dbReference type="EMBL" id="QDV72708.1"/>
    </source>
</evidence>
<evidence type="ECO:0000313" key="3">
    <source>
        <dbReference type="Proteomes" id="UP000316426"/>
    </source>
</evidence>
<feature type="transmembrane region" description="Helical" evidence="1">
    <location>
        <begin position="58"/>
        <end position="78"/>
    </location>
</feature>
<reference evidence="2 3" key="1">
    <citation type="submission" date="2019-02" db="EMBL/GenBank/DDBJ databases">
        <title>Deep-cultivation of Planctomycetes and their phenomic and genomic characterization uncovers novel biology.</title>
        <authorList>
            <person name="Wiegand S."/>
            <person name="Jogler M."/>
            <person name="Boedeker C."/>
            <person name="Pinto D."/>
            <person name="Vollmers J."/>
            <person name="Rivas-Marin E."/>
            <person name="Kohn T."/>
            <person name="Peeters S.H."/>
            <person name="Heuer A."/>
            <person name="Rast P."/>
            <person name="Oberbeckmann S."/>
            <person name="Bunk B."/>
            <person name="Jeske O."/>
            <person name="Meyerdierks A."/>
            <person name="Storesund J.E."/>
            <person name="Kallscheuer N."/>
            <person name="Luecker S."/>
            <person name="Lage O.M."/>
            <person name="Pohl T."/>
            <person name="Merkel B.J."/>
            <person name="Hornburger P."/>
            <person name="Mueller R.-W."/>
            <person name="Bruemmer F."/>
            <person name="Labrenz M."/>
            <person name="Spormann A.M."/>
            <person name="Op den Camp H."/>
            <person name="Overmann J."/>
            <person name="Amann R."/>
            <person name="Jetten M.S.M."/>
            <person name="Mascher T."/>
            <person name="Medema M.H."/>
            <person name="Devos D.P."/>
            <person name="Kaster A.-K."/>
            <person name="Ovreas L."/>
            <person name="Rohde M."/>
            <person name="Galperin M.Y."/>
            <person name="Jogler C."/>
        </authorList>
    </citation>
    <scope>NUCLEOTIDE SEQUENCE [LARGE SCALE GENOMIC DNA]</scope>
    <source>
        <strain evidence="2 3">Spa11</strain>
    </source>
</reference>
<dbReference type="RefSeq" id="WP_145108444.1">
    <property type="nucleotide sequence ID" value="NZ_CP036349.1"/>
</dbReference>
<feature type="transmembrane region" description="Helical" evidence="1">
    <location>
        <begin position="90"/>
        <end position="115"/>
    </location>
</feature>
<keyword evidence="3" id="KW-1185">Reference proteome</keyword>
<accession>A0A518K4I3</accession>
<evidence type="ECO:0000256" key="1">
    <source>
        <dbReference type="SAM" id="Phobius"/>
    </source>
</evidence>
<organism evidence="2 3">
    <name type="scientific">Botrimarina mediterranea</name>
    <dbReference type="NCBI Taxonomy" id="2528022"/>
    <lineage>
        <taxon>Bacteria</taxon>
        <taxon>Pseudomonadati</taxon>
        <taxon>Planctomycetota</taxon>
        <taxon>Planctomycetia</taxon>
        <taxon>Pirellulales</taxon>
        <taxon>Lacipirellulaceae</taxon>
        <taxon>Botrimarina</taxon>
    </lineage>
</organism>
<dbReference type="EMBL" id="CP036349">
    <property type="protein sequence ID" value="QDV72708.1"/>
    <property type="molecule type" value="Genomic_DNA"/>
</dbReference>
<dbReference type="AlphaFoldDB" id="A0A518K4I3"/>
<feature type="transmembrane region" description="Helical" evidence="1">
    <location>
        <begin position="153"/>
        <end position="175"/>
    </location>
</feature>
<gene>
    <name evidence="2" type="ORF">Spa11_08900</name>
</gene>
<dbReference type="KEGG" id="bmei:Spa11_08900"/>